<keyword evidence="6" id="KW-0175">Coiled coil</keyword>
<feature type="domain" description="TF-B3" evidence="8">
    <location>
        <begin position="94"/>
        <end position="185"/>
    </location>
</feature>
<dbReference type="EMBL" id="MVGT01001902">
    <property type="protein sequence ID" value="OVA10452.1"/>
    <property type="molecule type" value="Genomic_DNA"/>
</dbReference>
<dbReference type="PROSITE" id="PS50863">
    <property type="entry name" value="B3"/>
    <property type="match status" value="1"/>
</dbReference>
<evidence type="ECO:0000256" key="4">
    <source>
        <dbReference type="ARBA" id="ARBA00023163"/>
    </source>
</evidence>
<dbReference type="SMART" id="SM01019">
    <property type="entry name" value="B3"/>
    <property type="match status" value="1"/>
</dbReference>
<evidence type="ECO:0000256" key="6">
    <source>
        <dbReference type="SAM" id="Coils"/>
    </source>
</evidence>
<dbReference type="PANTHER" id="PTHR31391">
    <property type="entry name" value="B3 DOMAIN-CONTAINING PROTEIN OS11G0197600-RELATED"/>
    <property type="match status" value="1"/>
</dbReference>
<evidence type="ECO:0000256" key="7">
    <source>
        <dbReference type="SAM" id="MobiDB-lite"/>
    </source>
</evidence>
<proteinExistence type="predicted"/>
<keyword evidence="3" id="KW-0238">DNA-binding</keyword>
<dbReference type="OMA" id="HQPIDIH"/>
<dbReference type="InterPro" id="IPR044837">
    <property type="entry name" value="REM16-like"/>
</dbReference>
<evidence type="ECO:0000256" key="3">
    <source>
        <dbReference type="ARBA" id="ARBA00023125"/>
    </source>
</evidence>
<comment type="caution">
    <text evidence="9">The sequence shown here is derived from an EMBL/GenBank/DDBJ whole genome shotgun (WGS) entry which is preliminary data.</text>
</comment>
<dbReference type="InterPro" id="IPR015300">
    <property type="entry name" value="DNA-bd_pseudobarrel_sf"/>
</dbReference>
<keyword evidence="4" id="KW-0804">Transcription</keyword>
<dbReference type="GO" id="GO:0003677">
    <property type="term" value="F:DNA binding"/>
    <property type="evidence" value="ECO:0007669"/>
    <property type="project" value="UniProtKB-KW"/>
</dbReference>
<feature type="region of interest" description="Disordered" evidence="7">
    <location>
        <begin position="207"/>
        <end position="256"/>
    </location>
</feature>
<dbReference type="SUPFAM" id="SSF101936">
    <property type="entry name" value="DNA-binding pseudobarrel domain"/>
    <property type="match status" value="1"/>
</dbReference>
<dbReference type="InterPro" id="IPR003340">
    <property type="entry name" value="B3_DNA-bd"/>
</dbReference>
<sequence length="454" mass="50820">MAMEFQSLIPKEEMIWSDKSTEDQMTLAQLSQAKRSSSTTPKPDSLSMVVADPVRKSTSSKKKRSLIEVDKANLSAQERAEEIQSSLDPEFPSFVKLMLRSHVTGGFWLGLPSQFCYANLPKQDVSMTLLDENGEAYTTKFLAEKCGLSGGWRGFSIAHKLVEGDALVFHLVKITKFKVYIVRRNGLAEVDGALGLLKLDAHAKGSEVTKTTKSKKPAMKRQKSLPSAVCQGNDENVSPPLSGSDQPENHSEEVDSEVLEGNQGIKFSGSVVEFQDIKNLESFTITVNGLIINSEIFEHVRTKYYELCRSQNCFLHKHLVQGLNCKLVAGIISETVNIADAIRASKLSTPRDEFAIWDKCLKAFKQLGMNVDFLLSRLEQLVNLVFESEEALDSKKYREAMIGKTRAEEEIKTLEMNLIELKDALKKFETDIKTLQVKAEMHELTFQAEVDAPW</sequence>
<dbReference type="CDD" id="cd10017">
    <property type="entry name" value="B3_DNA"/>
    <property type="match status" value="1"/>
</dbReference>
<evidence type="ECO:0000259" key="8">
    <source>
        <dbReference type="PROSITE" id="PS50863"/>
    </source>
</evidence>
<evidence type="ECO:0000313" key="10">
    <source>
        <dbReference type="Proteomes" id="UP000195402"/>
    </source>
</evidence>
<accession>A0A200QJ44</accession>
<comment type="subcellular location">
    <subcellularLocation>
        <location evidence="1">Nucleus</location>
    </subcellularLocation>
</comment>
<dbReference type="STRING" id="56857.A0A200QJ44"/>
<reference evidence="9 10" key="1">
    <citation type="journal article" date="2017" name="Mol. Plant">
        <title>The Genome of Medicinal Plant Macleaya cordata Provides New Insights into Benzylisoquinoline Alkaloids Metabolism.</title>
        <authorList>
            <person name="Liu X."/>
            <person name="Liu Y."/>
            <person name="Huang P."/>
            <person name="Ma Y."/>
            <person name="Qing Z."/>
            <person name="Tang Q."/>
            <person name="Cao H."/>
            <person name="Cheng P."/>
            <person name="Zheng Y."/>
            <person name="Yuan Z."/>
            <person name="Zhou Y."/>
            <person name="Liu J."/>
            <person name="Tang Z."/>
            <person name="Zhuo Y."/>
            <person name="Zhang Y."/>
            <person name="Yu L."/>
            <person name="Huang J."/>
            <person name="Yang P."/>
            <person name="Peng Q."/>
            <person name="Zhang J."/>
            <person name="Jiang W."/>
            <person name="Zhang Z."/>
            <person name="Lin K."/>
            <person name="Ro D.K."/>
            <person name="Chen X."/>
            <person name="Xiong X."/>
            <person name="Shang Y."/>
            <person name="Huang S."/>
            <person name="Zeng J."/>
        </authorList>
    </citation>
    <scope>NUCLEOTIDE SEQUENCE [LARGE SCALE GENOMIC DNA]</scope>
    <source>
        <strain evidence="10">cv. BLH2017</strain>
        <tissue evidence="9">Root</tissue>
    </source>
</reference>
<feature type="compositionally biased region" description="Polar residues" evidence="7">
    <location>
        <begin position="233"/>
        <end position="246"/>
    </location>
</feature>
<dbReference type="OrthoDB" id="1909330at2759"/>
<organism evidence="9 10">
    <name type="scientific">Macleaya cordata</name>
    <name type="common">Five-seeded plume-poppy</name>
    <name type="synonym">Bocconia cordata</name>
    <dbReference type="NCBI Taxonomy" id="56857"/>
    <lineage>
        <taxon>Eukaryota</taxon>
        <taxon>Viridiplantae</taxon>
        <taxon>Streptophyta</taxon>
        <taxon>Embryophyta</taxon>
        <taxon>Tracheophyta</taxon>
        <taxon>Spermatophyta</taxon>
        <taxon>Magnoliopsida</taxon>
        <taxon>Ranunculales</taxon>
        <taxon>Papaveraceae</taxon>
        <taxon>Papaveroideae</taxon>
        <taxon>Macleaya</taxon>
    </lineage>
</organism>
<dbReference type="PANTHER" id="PTHR31391:SF101">
    <property type="entry name" value="B3 DOMAIN-CONTAINING PROTEIN OS01G0234100"/>
    <property type="match status" value="1"/>
</dbReference>
<keyword evidence="5" id="KW-0539">Nucleus</keyword>
<feature type="compositionally biased region" description="Basic residues" evidence="7">
    <location>
        <begin position="212"/>
        <end position="223"/>
    </location>
</feature>
<dbReference type="Gene3D" id="2.40.330.10">
    <property type="entry name" value="DNA-binding pseudobarrel domain"/>
    <property type="match status" value="1"/>
</dbReference>
<name>A0A200QJ44_MACCD</name>
<evidence type="ECO:0000256" key="1">
    <source>
        <dbReference type="ARBA" id="ARBA00004123"/>
    </source>
</evidence>
<dbReference type="GO" id="GO:0005634">
    <property type="term" value="C:nucleus"/>
    <property type="evidence" value="ECO:0007669"/>
    <property type="project" value="UniProtKB-SubCell"/>
</dbReference>
<dbReference type="Pfam" id="PF02362">
    <property type="entry name" value="B3"/>
    <property type="match status" value="1"/>
</dbReference>
<dbReference type="Proteomes" id="UP000195402">
    <property type="component" value="Unassembled WGS sequence"/>
</dbReference>
<keyword evidence="10" id="KW-1185">Reference proteome</keyword>
<evidence type="ECO:0000256" key="5">
    <source>
        <dbReference type="ARBA" id="ARBA00023242"/>
    </source>
</evidence>
<feature type="region of interest" description="Disordered" evidence="7">
    <location>
        <begin position="20"/>
        <end position="63"/>
    </location>
</feature>
<feature type="coiled-coil region" evidence="6">
    <location>
        <begin position="397"/>
        <end position="438"/>
    </location>
</feature>
<evidence type="ECO:0000313" key="9">
    <source>
        <dbReference type="EMBL" id="OVA10452.1"/>
    </source>
</evidence>
<dbReference type="InParanoid" id="A0A200QJ44"/>
<gene>
    <name evidence="9" type="ORF">BVC80_8983g21</name>
</gene>
<dbReference type="AlphaFoldDB" id="A0A200QJ44"/>
<keyword evidence="2" id="KW-0805">Transcription regulation</keyword>
<evidence type="ECO:0000256" key="2">
    <source>
        <dbReference type="ARBA" id="ARBA00023015"/>
    </source>
</evidence>
<feature type="compositionally biased region" description="Polar residues" evidence="7">
    <location>
        <begin position="23"/>
        <end position="42"/>
    </location>
</feature>
<protein>
    <submittedName>
        <fullName evidence="9">B3 DNA binding domain</fullName>
    </submittedName>
</protein>